<reference evidence="1 2" key="1">
    <citation type="submission" date="2019-02" db="EMBL/GenBank/DDBJ databases">
        <title>Draft Genome Sequences of Six Type Strains of the Genus Massilia.</title>
        <authorList>
            <person name="Miess H."/>
            <person name="Frediansyhah A."/>
            <person name="Gross H."/>
        </authorList>
    </citation>
    <scope>NUCLEOTIDE SEQUENCE [LARGE SCALE GENOMIC DNA]</scope>
    <source>
        <strain evidence="1 2">DSM 17473</strain>
    </source>
</reference>
<name>A0A4P6L523_9BURK</name>
<organism evidence="1 2">
    <name type="scientific">Pseudoduganella lutea</name>
    <dbReference type="NCBI Taxonomy" id="321985"/>
    <lineage>
        <taxon>Bacteria</taxon>
        <taxon>Pseudomonadati</taxon>
        <taxon>Pseudomonadota</taxon>
        <taxon>Betaproteobacteria</taxon>
        <taxon>Burkholderiales</taxon>
        <taxon>Oxalobacteraceae</taxon>
        <taxon>Telluria group</taxon>
        <taxon>Pseudoduganella</taxon>
    </lineage>
</organism>
<protein>
    <submittedName>
        <fullName evidence="1">Type VI secretion system baseplate subunit TssF</fullName>
    </submittedName>
</protein>
<dbReference type="OrthoDB" id="9763676at2"/>
<sequence length="652" mass="71502">MTSPRFLHYYSQELQHLREMGGEFAARYPKIAGRLGLEGFDCADPYVERLLEGFSFLTARVQMKIDAEFPRFTQHLSELVYPDFLAPTPSMAVVQCQPDLASPALAPGFRIPAGTTMRSLLGKDDLTACEYRTAHALTLWPMELVEAKFFTHGGSIGGIANVEHALPPGIKAGLRLRLRTTHDAPFDTLALDRLALHLRGGDALPAQIYERLLASAAGVLVMPARRPATWYRLLPRKALQPAGFTAAEALLPGAQRSFEGYRLLQEYFAFASRFLFLDITGLRDAVSCCADSELDIVILLDQGDARLEQMLDTAHFALNCTPVVNLFPRRADRIDLSGDLFEHHVLVDRTRPMDFEVHSIAGVTGYGSGADGEQRFEPLYGAADLGGPRRAYYHVRREPRLLSQRQRERGPRSSYVGSETFISLVDAGEAPYRHDLRQLGVSVWCTNRDLPLSMPLGVGSTDFMLEGGAPVQAVRVVAGPSRPLPSFADGAMAWRLINQLSLNYLSLVDAEDDPREGDARITGARAGEAGNGREGGRAEGAVALRELLALYCHKDDPIAQRQVEGVRSVHARPVTRRMPTPGPITFGRGLEITVTLDDAAFEGAGAFLLGGVLNHFFAQYASINTFTETVVRTVGRGTIMRWAAREGACAIL</sequence>
<dbReference type="PANTHER" id="PTHR35370:SF1">
    <property type="entry name" value="TYPE VI SECRETION SYSTEM COMPONENT TSSF1"/>
    <property type="match status" value="1"/>
</dbReference>
<evidence type="ECO:0000313" key="1">
    <source>
        <dbReference type="EMBL" id="QBE66709.1"/>
    </source>
</evidence>
<accession>A0A4P6L523</accession>
<dbReference type="PIRSF" id="PIRSF028304">
    <property type="entry name" value="UCP028304"/>
    <property type="match status" value="1"/>
</dbReference>
<evidence type="ECO:0000313" key="2">
    <source>
        <dbReference type="Proteomes" id="UP000290637"/>
    </source>
</evidence>
<dbReference type="AlphaFoldDB" id="A0A4P6L523"/>
<dbReference type="PANTHER" id="PTHR35370">
    <property type="entry name" value="CYTOPLASMIC PROTEIN-RELATED-RELATED"/>
    <property type="match status" value="1"/>
</dbReference>
<dbReference type="EMBL" id="CP035913">
    <property type="protein sequence ID" value="QBE66709.1"/>
    <property type="molecule type" value="Genomic_DNA"/>
</dbReference>
<gene>
    <name evidence="1" type="primary">tssF</name>
    <name evidence="1" type="ORF">EWM63_30170</name>
</gene>
<proteinExistence type="predicted"/>
<dbReference type="RefSeq" id="WP_130189816.1">
    <property type="nucleotide sequence ID" value="NZ_CP035913.1"/>
</dbReference>
<dbReference type="NCBIfam" id="TIGR03359">
    <property type="entry name" value="VI_chp_6"/>
    <property type="match status" value="1"/>
</dbReference>
<dbReference type="Pfam" id="PF05947">
    <property type="entry name" value="T6SS_TssF"/>
    <property type="match status" value="1"/>
</dbReference>
<dbReference type="Proteomes" id="UP000290637">
    <property type="component" value="Chromosome"/>
</dbReference>
<dbReference type="KEGG" id="plue:EWM63_30170"/>
<keyword evidence="2" id="KW-1185">Reference proteome</keyword>
<dbReference type="InterPro" id="IPR010272">
    <property type="entry name" value="T6SS_TssF"/>
</dbReference>